<dbReference type="EMBL" id="QLMG01000071">
    <property type="protein sequence ID" value="RAK09297.1"/>
    <property type="molecule type" value="Genomic_DNA"/>
</dbReference>
<protein>
    <submittedName>
        <fullName evidence="1">Uncharacterized protein</fullName>
    </submittedName>
</protein>
<dbReference type="Gene3D" id="3.40.50.11350">
    <property type="match status" value="1"/>
</dbReference>
<comment type="caution">
    <text evidence="1">The sequence shown here is derived from an EMBL/GenBank/DDBJ whole genome shotgun (WGS) entry which is preliminary data.</text>
</comment>
<gene>
    <name evidence="1" type="ORF">ATI53_10719</name>
</gene>
<name>A0A327XMM7_9RHOB</name>
<accession>A0A327XMM7</accession>
<dbReference type="PANTHER" id="PTHR40743:SF1">
    <property type="entry name" value="POSSIBLE GLYCOSYLTRANSFERASE"/>
    <property type="match status" value="1"/>
</dbReference>
<dbReference type="Proteomes" id="UP000249165">
    <property type="component" value="Unassembled WGS sequence"/>
</dbReference>
<dbReference type="OrthoDB" id="7819757at2"/>
<dbReference type="RefSeq" id="WP_146609989.1">
    <property type="nucleotide sequence ID" value="NZ_LIQE01000081.1"/>
</dbReference>
<reference evidence="1 2" key="1">
    <citation type="submission" date="2018-06" db="EMBL/GenBank/DDBJ databases">
        <title>Genomic Encyclopedia of Archaeal and Bacterial Type Strains, Phase II (KMG-II): from individual species to whole genera.</title>
        <authorList>
            <person name="Goeker M."/>
        </authorList>
    </citation>
    <scope>NUCLEOTIDE SEQUENCE [LARGE SCALE GENOMIC DNA]</scope>
    <source>
        <strain evidence="1 2">DSM 22011</strain>
    </source>
</reference>
<keyword evidence="2" id="KW-1185">Reference proteome</keyword>
<evidence type="ECO:0000313" key="1">
    <source>
        <dbReference type="EMBL" id="RAK09297.1"/>
    </source>
</evidence>
<organism evidence="1 2">
    <name type="scientific">Salipiger aestuarii</name>
    <dbReference type="NCBI Taxonomy" id="568098"/>
    <lineage>
        <taxon>Bacteria</taxon>
        <taxon>Pseudomonadati</taxon>
        <taxon>Pseudomonadota</taxon>
        <taxon>Alphaproteobacteria</taxon>
        <taxon>Rhodobacterales</taxon>
        <taxon>Roseobacteraceae</taxon>
        <taxon>Salipiger</taxon>
    </lineage>
</organism>
<evidence type="ECO:0000313" key="2">
    <source>
        <dbReference type="Proteomes" id="UP000249165"/>
    </source>
</evidence>
<dbReference type="PANTHER" id="PTHR40743">
    <property type="entry name" value="NUCLEOTIDE-DIPHOSPHO-SUGAR TRANSFERASE CONTAINING PROTEIN"/>
    <property type="match status" value="1"/>
</dbReference>
<sequence>MRTIASAASIAAQADHELYVIWRTDIHCGARMRDLFNYPGPVIEDDVADLCRARAARVFNDMEIEPGARHGAQIHPDRRGGDSYVRSAYTLRSPLRRFDDEQAFLHALCPSDPVADLVARVPGPSAISAHIRMVSGENHDRRPEEAPDNWPEHRHREIAEWRAKSHSSRFVARIDTLAAEGKANSIFLAADLPETYDLFADRYGARVRMLRRDLYDRSAAQLQYGLADLLLLTATQRLLASTWSSFSDMAQRLMRPRRAIERSGLEF</sequence>
<dbReference type="AlphaFoldDB" id="A0A327XMM7"/>
<proteinExistence type="predicted"/>